<accession>I2FLS7</accession>
<sequence length="217" mass="22593">MAVENPQFINEFNSAWPDGLDSKSQGDDHIRNIKAALLRTFPNVTGQVTASHTAINKLSRPGSTIDPGLIMAWGYGLDTLPAGWKVCNGVGTISTGKPVPYLMDRVIVGAGLSFTNGSIGGSMVHGHTSTVTVQGHALTVAEMPSHNHNVALGSNDTVGSPWGQAAPGNTGGVNTPNSYMTSVSTGGGGIHTHGATAVVSTENHMMPYMALFWVIKD</sequence>
<gene>
    <name evidence="1" type="ORF">tf_58</name>
</gene>
<evidence type="ECO:0000313" key="2">
    <source>
        <dbReference type="Proteomes" id="UP000002867"/>
    </source>
</evidence>
<dbReference type="OrthoDB" id="7791at10239"/>
<protein>
    <submittedName>
        <fullName evidence="1">Tail fiber protein</fullName>
    </submittedName>
</protein>
<dbReference type="EMBL" id="HE611333">
    <property type="protein sequence ID" value="CCE60811.1"/>
    <property type="molecule type" value="Genomic_DNA"/>
</dbReference>
<reference evidence="1 2" key="1">
    <citation type="journal article" date="2012" name="PLoS ONE">
        <title>Genomic Analysis of Pseudomonas putida Phage tf with Localized Single-Strand DNA Interruptions.</title>
        <authorList>
            <person name="Glukhov A.S."/>
            <person name="Krutilina A.I."/>
            <person name="Shlyapnikov M.G."/>
            <person name="Severinov K."/>
            <person name="Lavysh D."/>
            <person name="Kochetkov V.V."/>
            <person name="McGrath J.W."/>
            <person name="de Leeuwe C."/>
            <person name="Shaburova O.V."/>
            <person name="Krylov V.N."/>
            <person name="Akulenko N.V."/>
            <person name="Kulakov L.A."/>
        </authorList>
    </citation>
    <scope>NUCLEOTIDE SEQUENCE [LARGE SCALE GENOMIC DNA]</scope>
</reference>
<keyword evidence="2" id="KW-1185">Reference proteome</keyword>
<organism evidence="1 2">
    <name type="scientific">Pseudomonas phage tf</name>
    <dbReference type="NCBI Taxonomy" id="1114179"/>
    <lineage>
        <taxon>Viruses</taxon>
        <taxon>Duplodnaviria</taxon>
        <taxon>Heunggongvirae</taxon>
        <taxon>Uroviricota</taxon>
        <taxon>Caudoviricetes</taxon>
        <taxon>Krylovvirus</taxon>
        <taxon>Krylovvirus tf</taxon>
    </lineage>
</organism>
<dbReference type="RefSeq" id="YP_006382516.1">
    <property type="nucleotide sequence ID" value="NC_017971.2"/>
</dbReference>
<dbReference type="KEGG" id="vg:12979168"/>
<dbReference type="GeneID" id="12979168"/>
<name>I2FLS7_9CAUD</name>
<dbReference type="Proteomes" id="UP000002867">
    <property type="component" value="Segment"/>
</dbReference>
<dbReference type="SUPFAM" id="SSF88874">
    <property type="entry name" value="Receptor-binding domain of short tail fibre protein gp12"/>
    <property type="match status" value="1"/>
</dbReference>
<proteinExistence type="predicted"/>
<evidence type="ECO:0000313" key="1">
    <source>
        <dbReference type="EMBL" id="CCE60811.1"/>
    </source>
</evidence>